<gene>
    <name evidence="2" type="ORF">MELLADRAFT_85599</name>
</gene>
<reference evidence="3" key="1">
    <citation type="journal article" date="2011" name="Proc. Natl. Acad. Sci. U.S.A.">
        <title>Obligate biotrophy features unraveled by the genomic analysis of rust fungi.</title>
        <authorList>
            <person name="Duplessis S."/>
            <person name="Cuomo C.A."/>
            <person name="Lin Y.-C."/>
            <person name="Aerts A."/>
            <person name="Tisserant E."/>
            <person name="Veneault-Fourrey C."/>
            <person name="Joly D.L."/>
            <person name="Hacquard S."/>
            <person name="Amselem J."/>
            <person name="Cantarel B.L."/>
            <person name="Chiu R."/>
            <person name="Coutinho P.M."/>
            <person name="Feau N."/>
            <person name="Field M."/>
            <person name="Frey P."/>
            <person name="Gelhaye E."/>
            <person name="Goldberg J."/>
            <person name="Grabherr M.G."/>
            <person name="Kodira C.D."/>
            <person name="Kohler A."/>
            <person name="Kuees U."/>
            <person name="Lindquist E.A."/>
            <person name="Lucas S.M."/>
            <person name="Mago R."/>
            <person name="Mauceli E."/>
            <person name="Morin E."/>
            <person name="Murat C."/>
            <person name="Pangilinan J.L."/>
            <person name="Park R."/>
            <person name="Pearson M."/>
            <person name="Quesneville H."/>
            <person name="Rouhier N."/>
            <person name="Sakthikumar S."/>
            <person name="Salamov A.A."/>
            <person name="Schmutz J."/>
            <person name="Selles B."/>
            <person name="Shapiro H."/>
            <person name="Tanguay P."/>
            <person name="Tuskan G.A."/>
            <person name="Henrissat B."/>
            <person name="Van de Peer Y."/>
            <person name="Rouze P."/>
            <person name="Ellis J.G."/>
            <person name="Dodds P.N."/>
            <person name="Schein J.E."/>
            <person name="Zhong S."/>
            <person name="Hamelin R.C."/>
            <person name="Grigoriev I.V."/>
            <person name="Szabo L.J."/>
            <person name="Martin F."/>
        </authorList>
    </citation>
    <scope>NUCLEOTIDE SEQUENCE [LARGE SCALE GENOMIC DNA]</scope>
    <source>
        <strain evidence="3">98AG31 / pathotype 3-4-7</strain>
    </source>
</reference>
<dbReference type="eggNOG" id="KOG1216">
    <property type="taxonomic scope" value="Eukaryota"/>
</dbReference>
<organism evidence="3">
    <name type="scientific">Melampsora larici-populina (strain 98AG31 / pathotype 3-4-7)</name>
    <name type="common">Poplar leaf rust fungus</name>
    <dbReference type="NCBI Taxonomy" id="747676"/>
    <lineage>
        <taxon>Eukaryota</taxon>
        <taxon>Fungi</taxon>
        <taxon>Dikarya</taxon>
        <taxon>Basidiomycota</taxon>
        <taxon>Pucciniomycotina</taxon>
        <taxon>Pucciniomycetes</taxon>
        <taxon>Pucciniales</taxon>
        <taxon>Melampsoraceae</taxon>
        <taxon>Melampsora</taxon>
    </lineage>
</organism>
<dbReference type="Proteomes" id="UP000001072">
    <property type="component" value="Unassembled WGS sequence"/>
</dbReference>
<dbReference type="RefSeq" id="XP_007419342.1">
    <property type="nucleotide sequence ID" value="XM_007419280.1"/>
</dbReference>
<protein>
    <submittedName>
        <fullName evidence="2">Uncharacterized protein</fullName>
    </submittedName>
</protein>
<feature type="region of interest" description="Disordered" evidence="1">
    <location>
        <begin position="19"/>
        <end position="50"/>
    </location>
</feature>
<dbReference type="HOGENOM" id="CLU_866213_0_0_1"/>
<dbReference type="KEGG" id="mlr:MELLADRAFT_85599"/>
<proteinExistence type="predicted"/>
<dbReference type="STRING" id="747676.F4SD92"/>
<keyword evidence="3" id="KW-1185">Reference proteome</keyword>
<sequence length="321" mass="36260">MTFPPSPDVASEPIAVTEEIPVLQSESSPTLEPDTTPAAPTEDQAESVNPVDVQSSTDIVAFVFPNRTGRSPKKVYIKLELLQGIEHFKKLLEGSAAESEIPSRYPPFRALVITITEMFGSLIGPWMNRANCRAEALLARLPTIGRIFRFAQEYLVPSMTRVLIGLFKLIGSGVELILEELITLVENIMNPKDQDLMLVKKIWMMTTLGRIRVGLKYILESWKGLRAFLLRSEEWDEEEDIESFCEDNEGYEMTNNREIQRMIVINDAAYSTYKALADYLEHRTVNFAPLRSKFECQKALLISTVGLGSFPLIIEVIFTHV</sequence>
<accession>F4SD92</accession>
<evidence type="ECO:0000256" key="1">
    <source>
        <dbReference type="SAM" id="MobiDB-lite"/>
    </source>
</evidence>
<evidence type="ECO:0000313" key="3">
    <source>
        <dbReference type="Proteomes" id="UP000001072"/>
    </source>
</evidence>
<name>F4SD92_MELLP</name>
<evidence type="ECO:0000313" key="2">
    <source>
        <dbReference type="EMBL" id="EGF97389.1"/>
    </source>
</evidence>
<dbReference type="VEuPathDB" id="FungiDB:MELLADRAFT_85599"/>
<dbReference type="GeneID" id="18933896"/>
<dbReference type="InParanoid" id="F4SD92"/>
<dbReference type="EMBL" id="GL883241">
    <property type="protein sequence ID" value="EGF97389.1"/>
    <property type="molecule type" value="Genomic_DNA"/>
</dbReference>
<dbReference type="AlphaFoldDB" id="F4SD92"/>